<dbReference type="InterPro" id="IPR008271">
    <property type="entry name" value="Ser/Thr_kinase_AS"/>
</dbReference>
<feature type="domain" description="EF-hand" evidence="9">
    <location>
        <begin position="194"/>
        <end position="229"/>
    </location>
</feature>
<keyword evidence="1" id="KW-0723">Serine/threonine-protein kinase</keyword>
<dbReference type="SUPFAM" id="SSF56112">
    <property type="entry name" value="Protein kinase-like (PK-like)"/>
    <property type="match status" value="1"/>
</dbReference>
<keyword evidence="11" id="KW-1185">Reference proteome</keyword>
<evidence type="ECO:0000256" key="7">
    <source>
        <dbReference type="SAM" id="Phobius"/>
    </source>
</evidence>
<evidence type="ECO:0000256" key="5">
    <source>
        <dbReference type="ARBA" id="ARBA00022837"/>
    </source>
</evidence>
<dbReference type="PROSITE" id="PS50222">
    <property type="entry name" value="EF_HAND_2"/>
    <property type="match status" value="1"/>
</dbReference>
<proteinExistence type="predicted"/>
<keyword evidence="2" id="KW-0808">Transferase</keyword>
<dbReference type="InterPro" id="IPR002048">
    <property type="entry name" value="EF_hand_dom"/>
</dbReference>
<dbReference type="Proteomes" id="UP000075714">
    <property type="component" value="Unassembled WGS sequence"/>
</dbReference>
<dbReference type="Gene3D" id="1.10.510.10">
    <property type="entry name" value="Transferase(Phosphotransferase) domain 1"/>
    <property type="match status" value="1"/>
</dbReference>
<dbReference type="GO" id="GO:0005509">
    <property type="term" value="F:calcium ion binding"/>
    <property type="evidence" value="ECO:0007669"/>
    <property type="project" value="InterPro"/>
</dbReference>
<dbReference type="GO" id="GO:0005524">
    <property type="term" value="F:ATP binding"/>
    <property type="evidence" value="ECO:0007669"/>
    <property type="project" value="UniProtKB-KW"/>
</dbReference>
<dbReference type="InterPro" id="IPR011009">
    <property type="entry name" value="Kinase-like_dom_sf"/>
</dbReference>
<dbReference type="SMART" id="SM00220">
    <property type="entry name" value="S_TKc"/>
    <property type="match status" value="1"/>
</dbReference>
<gene>
    <name evidence="10" type="ORF">GPECTOR_640g749</name>
</gene>
<accession>A0A150FUB6</accession>
<dbReference type="PROSITE" id="PS50011">
    <property type="entry name" value="PROTEIN_KINASE_DOM"/>
    <property type="match status" value="1"/>
</dbReference>
<dbReference type="PROSITE" id="PS00108">
    <property type="entry name" value="PROTEIN_KINASE_ST"/>
    <property type="match status" value="1"/>
</dbReference>
<dbReference type="FunFam" id="1.10.510.10:FF:000178">
    <property type="entry name" value="Calcium-dependent protein kinase 5"/>
    <property type="match status" value="1"/>
</dbReference>
<dbReference type="InterPro" id="IPR011992">
    <property type="entry name" value="EF-hand-dom_pair"/>
</dbReference>
<evidence type="ECO:0000313" key="10">
    <source>
        <dbReference type="EMBL" id="KXZ41221.1"/>
    </source>
</evidence>
<dbReference type="InterPro" id="IPR050205">
    <property type="entry name" value="CDPK_Ser/Thr_kinases"/>
</dbReference>
<dbReference type="InterPro" id="IPR000719">
    <property type="entry name" value="Prot_kinase_dom"/>
</dbReference>
<evidence type="ECO:0000256" key="3">
    <source>
        <dbReference type="ARBA" id="ARBA00022741"/>
    </source>
</evidence>
<dbReference type="PANTHER" id="PTHR24349">
    <property type="entry name" value="SERINE/THREONINE-PROTEIN KINASE"/>
    <property type="match status" value="1"/>
</dbReference>
<evidence type="ECO:0000256" key="1">
    <source>
        <dbReference type="ARBA" id="ARBA00022527"/>
    </source>
</evidence>
<dbReference type="AlphaFoldDB" id="A0A150FUB6"/>
<evidence type="ECO:0000313" key="11">
    <source>
        <dbReference type="Proteomes" id="UP000075714"/>
    </source>
</evidence>
<organism evidence="10 11">
    <name type="scientific">Gonium pectorale</name>
    <name type="common">Green alga</name>
    <dbReference type="NCBI Taxonomy" id="33097"/>
    <lineage>
        <taxon>Eukaryota</taxon>
        <taxon>Viridiplantae</taxon>
        <taxon>Chlorophyta</taxon>
        <taxon>core chlorophytes</taxon>
        <taxon>Chlorophyceae</taxon>
        <taxon>CS clade</taxon>
        <taxon>Chlamydomonadales</taxon>
        <taxon>Volvocaceae</taxon>
        <taxon>Gonium</taxon>
    </lineage>
</organism>
<keyword evidence="7" id="KW-0472">Membrane</keyword>
<evidence type="ECO:0000256" key="2">
    <source>
        <dbReference type="ARBA" id="ARBA00022679"/>
    </source>
</evidence>
<dbReference type="PROSITE" id="PS00018">
    <property type="entry name" value="EF_HAND_1"/>
    <property type="match status" value="1"/>
</dbReference>
<keyword evidence="4" id="KW-0418">Kinase</keyword>
<keyword evidence="6" id="KW-0067">ATP-binding</keyword>
<keyword evidence="3" id="KW-0547">Nucleotide-binding</keyword>
<dbReference type="STRING" id="33097.A0A150FUB6"/>
<comment type="caution">
    <text evidence="10">The sequence shown here is derived from an EMBL/GenBank/DDBJ whole genome shotgun (WGS) entry which is preliminary data.</text>
</comment>
<sequence>MRVAGRGHYSERDAANAFRSIAAVIAHCHNMGVMHRDIKPENFLLSNRSKHAVVKGTDFGLSCFFSEGQMFNEVVGSAFYVAPEVLRKKYDKRADIWSLGVLLYILLCGMPPFYAETEKDIFHAILSSELSFEAAPWPSISEAAKDVIRKMLERNPARRATAAEVLQHEWVRENGSAAAAPLNNEVIATHLPENEISGLKALFMEMDADGSGSITVDELREVSEHSPSHVNRLVGPGDLDGGDTIQLVSVPVVGLDAEGEEAEPPTLVQQATPRRLQHAMSADTEAHCKGAVAMLEHSAASGMAPELHAMAAVSFKSTVGG</sequence>
<name>A0A150FUB6_GONPE</name>
<dbReference type="GO" id="GO:0004674">
    <property type="term" value="F:protein serine/threonine kinase activity"/>
    <property type="evidence" value="ECO:0007669"/>
    <property type="project" value="UniProtKB-KW"/>
</dbReference>
<dbReference type="SUPFAM" id="SSF47473">
    <property type="entry name" value="EF-hand"/>
    <property type="match status" value="1"/>
</dbReference>
<dbReference type="Pfam" id="PF00069">
    <property type="entry name" value="Pkinase"/>
    <property type="match status" value="1"/>
</dbReference>
<dbReference type="Pfam" id="PF13202">
    <property type="entry name" value="EF-hand_5"/>
    <property type="match status" value="1"/>
</dbReference>
<evidence type="ECO:0000259" key="9">
    <source>
        <dbReference type="PROSITE" id="PS50222"/>
    </source>
</evidence>
<feature type="transmembrane region" description="Helical" evidence="7">
    <location>
        <begin position="96"/>
        <end position="114"/>
    </location>
</feature>
<dbReference type="EMBL" id="LSYV01000637">
    <property type="protein sequence ID" value="KXZ41221.1"/>
    <property type="molecule type" value="Genomic_DNA"/>
</dbReference>
<keyword evidence="7" id="KW-1133">Transmembrane helix</keyword>
<keyword evidence="7" id="KW-0812">Transmembrane</keyword>
<dbReference type="OrthoDB" id="40902at2759"/>
<evidence type="ECO:0000259" key="8">
    <source>
        <dbReference type="PROSITE" id="PS50011"/>
    </source>
</evidence>
<dbReference type="InterPro" id="IPR018247">
    <property type="entry name" value="EF_Hand_1_Ca_BS"/>
</dbReference>
<evidence type="ECO:0000256" key="6">
    <source>
        <dbReference type="ARBA" id="ARBA00022840"/>
    </source>
</evidence>
<dbReference type="Gene3D" id="1.10.238.10">
    <property type="entry name" value="EF-hand"/>
    <property type="match status" value="1"/>
</dbReference>
<reference evidence="11" key="1">
    <citation type="journal article" date="2016" name="Nat. Commun.">
        <title>The Gonium pectorale genome demonstrates co-option of cell cycle regulation during the evolution of multicellularity.</title>
        <authorList>
            <person name="Hanschen E.R."/>
            <person name="Marriage T.N."/>
            <person name="Ferris P.J."/>
            <person name="Hamaji T."/>
            <person name="Toyoda A."/>
            <person name="Fujiyama A."/>
            <person name="Neme R."/>
            <person name="Noguchi H."/>
            <person name="Minakuchi Y."/>
            <person name="Suzuki M."/>
            <person name="Kawai-Toyooka H."/>
            <person name="Smith D.R."/>
            <person name="Sparks H."/>
            <person name="Anderson J."/>
            <person name="Bakaric R."/>
            <person name="Luria V."/>
            <person name="Karger A."/>
            <person name="Kirschner M.W."/>
            <person name="Durand P.M."/>
            <person name="Michod R.E."/>
            <person name="Nozaki H."/>
            <person name="Olson B.J."/>
        </authorList>
    </citation>
    <scope>NUCLEOTIDE SEQUENCE [LARGE SCALE GENOMIC DNA]</scope>
    <source>
        <strain evidence="11">NIES-2863</strain>
    </source>
</reference>
<keyword evidence="5" id="KW-0106">Calcium</keyword>
<feature type="domain" description="Protein kinase" evidence="8">
    <location>
        <begin position="1"/>
        <end position="171"/>
    </location>
</feature>
<protein>
    <submittedName>
        <fullName evidence="10">Uncharacterized protein</fullName>
    </submittedName>
</protein>
<evidence type="ECO:0000256" key="4">
    <source>
        <dbReference type="ARBA" id="ARBA00022777"/>
    </source>
</evidence>